<dbReference type="Proteomes" id="UP001271007">
    <property type="component" value="Unassembled WGS sequence"/>
</dbReference>
<evidence type="ECO:0000313" key="2">
    <source>
        <dbReference type="EMBL" id="KAK3058832.1"/>
    </source>
</evidence>
<feature type="compositionally biased region" description="Basic residues" evidence="1">
    <location>
        <begin position="228"/>
        <end position="238"/>
    </location>
</feature>
<accession>A0AAJ0GJJ9</accession>
<evidence type="ECO:0000313" key="3">
    <source>
        <dbReference type="Proteomes" id="UP001271007"/>
    </source>
</evidence>
<dbReference type="AlphaFoldDB" id="A0AAJ0GJJ9"/>
<sequence>MEPATVFIGSNTKNGRPLPASATCNCLCKGPQVVIMVEGVMVRKTHRITVVRFSKVAAAQFADTNTTDLTLNIHDSRFMVQPSKDAISFVLDWMEVASSTPRSGILPNCTVPNPDEADLVWLCDIYAALLAFDVRPHRATFQACEHLKDFVSKAPPSLATIETVRMRLPLEDVVTTRMITSFYQHGEKYQYSDAEVEEMKYSVQYCEDGGQLFARFGDIETDREARARARSHARKSKQQGRGGQRGGSASGGGRVGVAGGDANGGAKNGAVMGAAQEMGNSTMGNGAKEHGATDGVEMGSAEVGVMESDVAGMTEELEADKKAVEVAMAEGAL</sequence>
<proteinExistence type="predicted"/>
<name>A0AAJ0GJJ9_9PEZI</name>
<protein>
    <submittedName>
        <fullName evidence="2">Uncharacterized protein</fullName>
    </submittedName>
</protein>
<feature type="region of interest" description="Disordered" evidence="1">
    <location>
        <begin position="224"/>
        <end position="261"/>
    </location>
</feature>
<dbReference type="EMBL" id="JAWDJX010000001">
    <property type="protein sequence ID" value="KAK3058832.1"/>
    <property type="molecule type" value="Genomic_DNA"/>
</dbReference>
<comment type="caution">
    <text evidence="2">The sequence shown here is derived from an EMBL/GenBank/DDBJ whole genome shotgun (WGS) entry which is preliminary data.</text>
</comment>
<feature type="compositionally biased region" description="Gly residues" evidence="1">
    <location>
        <begin position="240"/>
        <end position="261"/>
    </location>
</feature>
<gene>
    <name evidence="2" type="ORF">LTR09_000397</name>
</gene>
<reference evidence="2" key="1">
    <citation type="submission" date="2023-04" db="EMBL/GenBank/DDBJ databases">
        <title>Black Yeasts Isolated from many extreme environments.</title>
        <authorList>
            <person name="Coleine C."/>
            <person name="Stajich J.E."/>
            <person name="Selbmann L."/>
        </authorList>
    </citation>
    <scope>NUCLEOTIDE SEQUENCE</scope>
    <source>
        <strain evidence="2">CCFEE 5312</strain>
    </source>
</reference>
<organism evidence="2 3">
    <name type="scientific">Extremus antarcticus</name>
    <dbReference type="NCBI Taxonomy" id="702011"/>
    <lineage>
        <taxon>Eukaryota</taxon>
        <taxon>Fungi</taxon>
        <taxon>Dikarya</taxon>
        <taxon>Ascomycota</taxon>
        <taxon>Pezizomycotina</taxon>
        <taxon>Dothideomycetes</taxon>
        <taxon>Dothideomycetidae</taxon>
        <taxon>Mycosphaerellales</taxon>
        <taxon>Extremaceae</taxon>
        <taxon>Extremus</taxon>
    </lineage>
</organism>
<keyword evidence="3" id="KW-1185">Reference proteome</keyword>
<evidence type="ECO:0000256" key="1">
    <source>
        <dbReference type="SAM" id="MobiDB-lite"/>
    </source>
</evidence>